<dbReference type="InterPro" id="IPR050723">
    <property type="entry name" value="CFA/CMAS"/>
</dbReference>
<keyword evidence="2 7" id="KW-0489">Methyltransferase</keyword>
<dbReference type="CDD" id="cd02440">
    <property type="entry name" value="AdoMet_MTases"/>
    <property type="match status" value="1"/>
</dbReference>
<evidence type="ECO:0000256" key="5">
    <source>
        <dbReference type="ARBA" id="ARBA00023098"/>
    </source>
</evidence>
<name>F6D9K4_THICA</name>
<gene>
    <name evidence="7" type="ordered locus">Thicy_0185</name>
</gene>
<evidence type="ECO:0000313" key="7">
    <source>
        <dbReference type="EMBL" id="AEG30961.1"/>
    </source>
</evidence>
<feature type="active site" evidence="6">
    <location>
        <position position="386"/>
    </location>
</feature>
<dbReference type="InterPro" id="IPR003333">
    <property type="entry name" value="CMAS"/>
</dbReference>
<dbReference type="PANTHER" id="PTHR43667">
    <property type="entry name" value="CYCLOPROPANE-FATTY-ACYL-PHOSPHOLIPID SYNTHASE"/>
    <property type="match status" value="1"/>
</dbReference>
<dbReference type="EC" id="2.1.1.79" evidence="7"/>
<evidence type="ECO:0000256" key="4">
    <source>
        <dbReference type="ARBA" id="ARBA00022691"/>
    </source>
</evidence>
<evidence type="ECO:0000256" key="2">
    <source>
        <dbReference type="ARBA" id="ARBA00022603"/>
    </source>
</evidence>
<dbReference type="KEGG" id="tcy:Thicy_0185"/>
<accession>F6D9K4</accession>
<evidence type="ECO:0000256" key="1">
    <source>
        <dbReference type="ARBA" id="ARBA00010815"/>
    </source>
</evidence>
<organism evidence="7 8">
    <name type="scientific">Thiomicrospira cyclica (strain DSM 14477 / JCM 11371 / ALM1)</name>
    <name type="common">Thioalkalimicrobium cyclicum</name>
    <dbReference type="NCBI Taxonomy" id="717773"/>
    <lineage>
        <taxon>Bacteria</taxon>
        <taxon>Pseudomonadati</taxon>
        <taxon>Pseudomonadota</taxon>
        <taxon>Gammaproteobacteria</taxon>
        <taxon>Thiotrichales</taxon>
        <taxon>Piscirickettsiaceae</taxon>
        <taxon>Thiomicrospira</taxon>
    </lineage>
</organism>
<evidence type="ECO:0000256" key="6">
    <source>
        <dbReference type="PIRSR" id="PIRSR003085-1"/>
    </source>
</evidence>
<dbReference type="AlphaFoldDB" id="F6D9K4"/>
<keyword evidence="8" id="KW-1185">Reference proteome</keyword>
<sequence length="409" mass="47635">MLSKTNSSELEDIKTPLFGQWVLKRLPFEAIAYGSLTVQIGNSQLRYEGQHEGLHAEIRILKPLKFFWLLITQGELGFAKAYAKHFIETPNLHHLLHFGAMNEEALSHVLLGKNWFYNNYLKRHLDNHNSVENSKENISAHYDLGNSFYKLWLDRTMTYSSALFKQSSEDLASAQLNKYHRILDELDVKPNQHILEIGCGWGGFAEEAAKRNAEVTGITLSREQLDFAKNRLKQLNLDHKTQFSLTDYRHQTGKFDHIVSIEMFEAVGQEYWESYFSQLKALLADQGKAVLQIITIDDAYTEKYQQGVDFIQTYIFPGGLLPSKTQLLELADRYGFKITSNFSFGLDYAETLHRWRQEFDQKIPQVEQLGFDNKFQRIWHYYLDYCRVGFETQRTDVIQLTLEHSHAKN</sequence>
<dbReference type="Pfam" id="PF02353">
    <property type="entry name" value="CMAS"/>
    <property type="match status" value="1"/>
</dbReference>
<dbReference type="eggNOG" id="COG2230">
    <property type="taxonomic scope" value="Bacteria"/>
</dbReference>
<proteinExistence type="inferred from homology"/>
<evidence type="ECO:0000313" key="8">
    <source>
        <dbReference type="Proteomes" id="UP000009232"/>
    </source>
</evidence>
<dbReference type="RefSeq" id="WP_013834744.1">
    <property type="nucleotide sequence ID" value="NC_015581.1"/>
</dbReference>
<dbReference type="STRING" id="717773.Thicy_0185"/>
<dbReference type="PANTHER" id="PTHR43667:SF2">
    <property type="entry name" value="FATTY ACID C-METHYL TRANSFERASE"/>
    <property type="match status" value="1"/>
</dbReference>
<dbReference type="GO" id="GO:0008825">
    <property type="term" value="F:cyclopropane-fatty-acyl-phospholipid synthase activity"/>
    <property type="evidence" value="ECO:0007669"/>
    <property type="project" value="UniProtKB-EC"/>
</dbReference>
<dbReference type="HOGENOM" id="CLU_026434_0_2_6"/>
<comment type="similarity">
    <text evidence="1">Belongs to the CFA/CMAS family.</text>
</comment>
<dbReference type="Proteomes" id="UP000009232">
    <property type="component" value="Chromosome"/>
</dbReference>
<dbReference type="GO" id="GO:0032259">
    <property type="term" value="P:methylation"/>
    <property type="evidence" value="ECO:0007669"/>
    <property type="project" value="UniProtKB-KW"/>
</dbReference>
<protein>
    <submittedName>
        <fullName evidence="7">Cyclopropane-fatty-acyl-phospholipid synthase</fullName>
        <ecNumber evidence="7">2.1.1.79</ecNumber>
    </submittedName>
</protein>
<keyword evidence="3 7" id="KW-0808">Transferase</keyword>
<dbReference type="InterPro" id="IPR029063">
    <property type="entry name" value="SAM-dependent_MTases_sf"/>
</dbReference>
<dbReference type="Gene3D" id="3.40.50.150">
    <property type="entry name" value="Vaccinia Virus protein VP39"/>
    <property type="match status" value="1"/>
</dbReference>
<dbReference type="GO" id="GO:0008610">
    <property type="term" value="P:lipid biosynthetic process"/>
    <property type="evidence" value="ECO:0007669"/>
    <property type="project" value="InterPro"/>
</dbReference>
<dbReference type="OrthoDB" id="9782855at2"/>
<dbReference type="EMBL" id="CP002776">
    <property type="protein sequence ID" value="AEG30961.1"/>
    <property type="molecule type" value="Genomic_DNA"/>
</dbReference>
<dbReference type="SUPFAM" id="SSF53335">
    <property type="entry name" value="S-adenosyl-L-methionine-dependent methyltransferases"/>
    <property type="match status" value="1"/>
</dbReference>
<keyword evidence="4" id="KW-0949">S-adenosyl-L-methionine</keyword>
<reference evidence="7 8" key="1">
    <citation type="submission" date="2011-05" db="EMBL/GenBank/DDBJ databases">
        <title>Complete sequence of Thioalkalimicrobium cyclicum ALM1.</title>
        <authorList>
            <consortium name="US DOE Joint Genome Institute"/>
            <person name="Lucas S."/>
            <person name="Han J."/>
            <person name="Lapidus A."/>
            <person name="Cheng J.-F."/>
            <person name="Goodwin L."/>
            <person name="Pitluck S."/>
            <person name="Peters L."/>
            <person name="Mikhailova N."/>
            <person name="Davenport K."/>
            <person name="Han C."/>
            <person name="Tapia R."/>
            <person name="Land M."/>
            <person name="Hauser L."/>
            <person name="Kyrpides N."/>
            <person name="Ivanova N."/>
            <person name="Pagani I."/>
            <person name="Kappler U."/>
            <person name="Woyke T."/>
        </authorList>
    </citation>
    <scope>NUCLEOTIDE SEQUENCE [LARGE SCALE GENOMIC DNA]</scope>
    <source>
        <strain evidence="8">DSM 14477 / JCM 11371 / ALM1</strain>
    </source>
</reference>
<evidence type="ECO:0000256" key="3">
    <source>
        <dbReference type="ARBA" id="ARBA00022679"/>
    </source>
</evidence>
<dbReference type="PIRSF" id="PIRSF003085">
    <property type="entry name" value="CMAS"/>
    <property type="match status" value="1"/>
</dbReference>
<keyword evidence="5" id="KW-0443">Lipid metabolism</keyword>